<dbReference type="EMBL" id="JH993044">
    <property type="protein sequence ID" value="EKX38899.1"/>
    <property type="molecule type" value="Genomic_DNA"/>
</dbReference>
<dbReference type="Gene3D" id="3.40.50.150">
    <property type="entry name" value="Vaccinia Virus protein VP39"/>
    <property type="match status" value="2"/>
</dbReference>
<dbReference type="PROSITE" id="PS51471">
    <property type="entry name" value="FE2OG_OXY"/>
    <property type="match status" value="1"/>
</dbReference>
<dbReference type="PANTHER" id="PTHR13069">
    <property type="entry name" value="ALKYLATED DNA REPAIR PROTEIN ALKB HOMOLOG 8"/>
    <property type="match status" value="1"/>
</dbReference>
<dbReference type="KEGG" id="gtt:GUITHDRAFT_115004"/>
<dbReference type="PaxDb" id="55529-EKX38899"/>
<dbReference type="SMART" id="SM00360">
    <property type="entry name" value="RRM"/>
    <property type="match status" value="1"/>
</dbReference>
<dbReference type="GO" id="GO:0003723">
    <property type="term" value="F:RNA binding"/>
    <property type="evidence" value="ECO:0007669"/>
    <property type="project" value="UniProtKB-UniRule"/>
</dbReference>
<dbReference type="GO" id="GO:0008168">
    <property type="term" value="F:methyltransferase activity"/>
    <property type="evidence" value="ECO:0007669"/>
    <property type="project" value="UniProtKB-KW"/>
</dbReference>
<reference evidence="9" key="2">
    <citation type="submission" date="2012-11" db="EMBL/GenBank/DDBJ databases">
        <authorList>
            <person name="Kuo A."/>
            <person name="Curtis B.A."/>
            <person name="Tanifuji G."/>
            <person name="Burki F."/>
            <person name="Gruber A."/>
            <person name="Irimia M."/>
            <person name="Maruyama S."/>
            <person name="Arias M.C."/>
            <person name="Ball S.G."/>
            <person name="Gile G.H."/>
            <person name="Hirakawa Y."/>
            <person name="Hopkins J.F."/>
            <person name="Rensing S.A."/>
            <person name="Schmutz J."/>
            <person name="Symeonidi A."/>
            <person name="Elias M."/>
            <person name="Eveleigh R.J."/>
            <person name="Herman E.K."/>
            <person name="Klute M.J."/>
            <person name="Nakayama T."/>
            <person name="Obornik M."/>
            <person name="Reyes-Prieto A."/>
            <person name="Armbrust E.V."/>
            <person name="Aves S.J."/>
            <person name="Beiko R.G."/>
            <person name="Coutinho P."/>
            <person name="Dacks J.B."/>
            <person name="Durnford D.G."/>
            <person name="Fast N.M."/>
            <person name="Green B.R."/>
            <person name="Grisdale C."/>
            <person name="Hempe F."/>
            <person name="Henrissat B."/>
            <person name="Hoppner M.P."/>
            <person name="Ishida K.-I."/>
            <person name="Kim E."/>
            <person name="Koreny L."/>
            <person name="Kroth P.G."/>
            <person name="Liu Y."/>
            <person name="Malik S.-B."/>
            <person name="Maier U.G."/>
            <person name="McRose D."/>
            <person name="Mock T."/>
            <person name="Neilson J.A."/>
            <person name="Onodera N.T."/>
            <person name="Poole A.M."/>
            <person name="Pritham E.J."/>
            <person name="Richards T.A."/>
            <person name="Rocap G."/>
            <person name="Roy S.W."/>
            <person name="Sarai C."/>
            <person name="Schaack S."/>
            <person name="Shirato S."/>
            <person name="Slamovits C.H."/>
            <person name="Spencer D.F."/>
            <person name="Suzuki S."/>
            <person name="Worden A.Z."/>
            <person name="Zauner S."/>
            <person name="Barry K."/>
            <person name="Bell C."/>
            <person name="Bharti A.K."/>
            <person name="Crow J.A."/>
            <person name="Grimwood J."/>
            <person name="Kramer R."/>
            <person name="Lindquist E."/>
            <person name="Lucas S."/>
            <person name="Salamov A."/>
            <person name="McFadden G.I."/>
            <person name="Lane C.E."/>
            <person name="Keeling P.J."/>
            <person name="Gray M.W."/>
            <person name="Grigoriev I.V."/>
            <person name="Archibald J.M."/>
        </authorList>
    </citation>
    <scope>NUCLEOTIDE SEQUENCE</scope>
    <source>
        <strain evidence="9">CCMP2712</strain>
    </source>
</reference>
<evidence type="ECO:0000313" key="7">
    <source>
        <dbReference type="EMBL" id="EKX38899.1"/>
    </source>
</evidence>
<dbReference type="InterPro" id="IPR027450">
    <property type="entry name" value="AlkB-like"/>
</dbReference>
<comment type="similarity">
    <text evidence="1">Belongs to the alkB family.</text>
</comment>
<protein>
    <recommendedName>
        <fullName evidence="10">Alkylated DNA repair protein alkB homolog 8</fullName>
    </recommendedName>
</protein>
<evidence type="ECO:0000259" key="5">
    <source>
        <dbReference type="PROSITE" id="PS50102"/>
    </source>
</evidence>
<dbReference type="GeneID" id="17295626"/>
<dbReference type="SUPFAM" id="SSF51197">
    <property type="entry name" value="Clavaminate synthase-like"/>
    <property type="match status" value="1"/>
</dbReference>
<dbReference type="HOGENOM" id="CLU_029501_4_0_1"/>
<dbReference type="Gene3D" id="3.30.70.330">
    <property type="match status" value="1"/>
</dbReference>
<dbReference type="STRING" id="905079.L1ISM5"/>
<evidence type="ECO:0000256" key="3">
    <source>
        <dbReference type="ARBA" id="ARBA00022679"/>
    </source>
</evidence>
<dbReference type="OrthoDB" id="271595at2759"/>
<keyword evidence="4" id="KW-0694">RNA-binding</keyword>
<dbReference type="SUPFAM" id="SSF53335">
    <property type="entry name" value="S-adenosyl-L-methionine-dependent methyltransferases"/>
    <property type="match status" value="1"/>
</dbReference>
<dbReference type="Pfam" id="PF13532">
    <property type="entry name" value="2OG-FeII_Oxy_2"/>
    <property type="match status" value="1"/>
</dbReference>
<dbReference type="OMA" id="EYEKYIM"/>
<evidence type="ECO:0000256" key="4">
    <source>
        <dbReference type="PROSITE-ProRule" id="PRU00176"/>
    </source>
</evidence>
<dbReference type="InterPro" id="IPR012677">
    <property type="entry name" value="Nucleotide-bd_a/b_plait_sf"/>
</dbReference>
<dbReference type="eggNOG" id="KOG1331">
    <property type="taxonomic scope" value="Eukaryota"/>
</dbReference>
<dbReference type="InterPro" id="IPR029063">
    <property type="entry name" value="SAM-dependent_MTases_sf"/>
</dbReference>
<keyword evidence="3" id="KW-0808">Transferase</keyword>
<reference evidence="8" key="3">
    <citation type="submission" date="2015-06" db="UniProtKB">
        <authorList>
            <consortium name="EnsemblProtists"/>
        </authorList>
    </citation>
    <scope>IDENTIFICATION</scope>
</reference>
<evidence type="ECO:0008006" key="10">
    <source>
        <dbReference type="Google" id="ProtNLM"/>
    </source>
</evidence>
<dbReference type="InterPro" id="IPR035979">
    <property type="entry name" value="RBD_domain_sf"/>
</dbReference>
<name>L1ISM5_GUITC</name>
<feature type="domain" description="Fe2OG dioxygenase" evidence="6">
    <location>
        <begin position="228"/>
        <end position="329"/>
    </location>
</feature>
<dbReference type="GO" id="GO:0032259">
    <property type="term" value="P:methylation"/>
    <property type="evidence" value="ECO:0007669"/>
    <property type="project" value="UniProtKB-KW"/>
</dbReference>
<evidence type="ECO:0000259" key="6">
    <source>
        <dbReference type="PROSITE" id="PS51471"/>
    </source>
</evidence>
<dbReference type="InterPro" id="IPR051422">
    <property type="entry name" value="AlkB_tRNA_MeTrf/Diox"/>
</dbReference>
<reference evidence="7 9" key="1">
    <citation type="journal article" date="2012" name="Nature">
        <title>Algal genomes reveal evolutionary mosaicism and the fate of nucleomorphs.</title>
        <authorList>
            <consortium name="DOE Joint Genome Institute"/>
            <person name="Curtis B.A."/>
            <person name="Tanifuji G."/>
            <person name="Burki F."/>
            <person name="Gruber A."/>
            <person name="Irimia M."/>
            <person name="Maruyama S."/>
            <person name="Arias M.C."/>
            <person name="Ball S.G."/>
            <person name="Gile G.H."/>
            <person name="Hirakawa Y."/>
            <person name="Hopkins J.F."/>
            <person name="Kuo A."/>
            <person name="Rensing S.A."/>
            <person name="Schmutz J."/>
            <person name="Symeonidi A."/>
            <person name="Elias M."/>
            <person name="Eveleigh R.J."/>
            <person name="Herman E.K."/>
            <person name="Klute M.J."/>
            <person name="Nakayama T."/>
            <person name="Obornik M."/>
            <person name="Reyes-Prieto A."/>
            <person name="Armbrust E.V."/>
            <person name="Aves S.J."/>
            <person name="Beiko R.G."/>
            <person name="Coutinho P."/>
            <person name="Dacks J.B."/>
            <person name="Durnford D.G."/>
            <person name="Fast N.M."/>
            <person name="Green B.R."/>
            <person name="Grisdale C.J."/>
            <person name="Hempel F."/>
            <person name="Henrissat B."/>
            <person name="Hoppner M.P."/>
            <person name="Ishida K."/>
            <person name="Kim E."/>
            <person name="Koreny L."/>
            <person name="Kroth P.G."/>
            <person name="Liu Y."/>
            <person name="Malik S.B."/>
            <person name="Maier U.G."/>
            <person name="McRose D."/>
            <person name="Mock T."/>
            <person name="Neilson J.A."/>
            <person name="Onodera N.T."/>
            <person name="Poole A.M."/>
            <person name="Pritham E.J."/>
            <person name="Richards T.A."/>
            <person name="Rocap G."/>
            <person name="Roy S.W."/>
            <person name="Sarai C."/>
            <person name="Schaack S."/>
            <person name="Shirato S."/>
            <person name="Slamovits C.H."/>
            <person name="Spencer D.F."/>
            <person name="Suzuki S."/>
            <person name="Worden A.Z."/>
            <person name="Zauner S."/>
            <person name="Barry K."/>
            <person name="Bell C."/>
            <person name="Bharti A.K."/>
            <person name="Crow J.A."/>
            <person name="Grimwood J."/>
            <person name="Kramer R."/>
            <person name="Lindquist E."/>
            <person name="Lucas S."/>
            <person name="Salamov A."/>
            <person name="McFadden G.I."/>
            <person name="Lane C.E."/>
            <person name="Keeling P.J."/>
            <person name="Gray M.W."/>
            <person name="Grigoriev I.V."/>
            <person name="Archibald J.M."/>
        </authorList>
    </citation>
    <scope>NUCLEOTIDE SEQUENCE</scope>
    <source>
        <strain evidence="7 9">CCMP2712</strain>
    </source>
</reference>
<dbReference type="AlphaFoldDB" id="L1ISM5"/>
<dbReference type="CDD" id="cd00590">
    <property type="entry name" value="RRM_SF"/>
    <property type="match status" value="1"/>
</dbReference>
<dbReference type="Proteomes" id="UP000011087">
    <property type="component" value="Unassembled WGS sequence"/>
</dbReference>
<evidence type="ECO:0000313" key="9">
    <source>
        <dbReference type="Proteomes" id="UP000011087"/>
    </source>
</evidence>
<accession>L1ISM5</accession>
<dbReference type="Gene3D" id="2.60.120.590">
    <property type="entry name" value="Alpha-ketoglutarate-dependent dioxygenase AlkB-like"/>
    <property type="match status" value="1"/>
</dbReference>
<keyword evidence="9" id="KW-1185">Reference proteome</keyword>
<dbReference type="InterPro" id="IPR005123">
    <property type="entry name" value="Oxoglu/Fe-dep_dioxygenase_dom"/>
</dbReference>
<dbReference type="eggNOG" id="KOG4176">
    <property type="taxonomic scope" value="Eukaryota"/>
</dbReference>
<dbReference type="InterPro" id="IPR037151">
    <property type="entry name" value="AlkB-like_sf"/>
</dbReference>
<gene>
    <name evidence="7" type="ORF">GUITHDRAFT_115004</name>
</gene>
<feature type="domain" description="RRM" evidence="5">
    <location>
        <begin position="51"/>
        <end position="128"/>
    </location>
</feature>
<keyword evidence="2" id="KW-0489">Methyltransferase</keyword>
<organism evidence="7">
    <name type="scientific">Guillardia theta (strain CCMP2712)</name>
    <name type="common">Cryptophyte</name>
    <dbReference type="NCBI Taxonomy" id="905079"/>
    <lineage>
        <taxon>Eukaryota</taxon>
        <taxon>Cryptophyceae</taxon>
        <taxon>Pyrenomonadales</taxon>
        <taxon>Geminigeraceae</taxon>
        <taxon>Guillardia</taxon>
    </lineage>
</organism>
<dbReference type="EnsemblProtists" id="EKX38899">
    <property type="protein sequence ID" value="EKX38899"/>
    <property type="gene ID" value="GUITHDRAFT_115004"/>
</dbReference>
<evidence type="ECO:0000256" key="2">
    <source>
        <dbReference type="ARBA" id="ARBA00022603"/>
    </source>
</evidence>
<evidence type="ECO:0000313" key="8">
    <source>
        <dbReference type="EnsemblProtists" id="EKX38899"/>
    </source>
</evidence>
<sequence>MRKETLSLYAFDFSHQPTQLAMSMRLSRKFRKATGLHIPYKRPNDPAAETRHLYCANLPEHDSSQDWRSHPLFPVCSEFGEVETMFLVPYKPVAYVTFVDEGSARKACSFLRESGLSGKLVHVQYAEACEKRPGEPNPAIPCTSLSKDLVVEGLILKEDFLSPEESEDTLNQLDELEWESSLSRRVQHFGFTFDYATRRVNTLKTRAFPPFLLRIAQRALREKLLLFEPDQCTVNEYQPGQGIRSHVDTHSAFEDGILSVSLGSSVVMEFRSPDGLSKNVQLKPGSALSMQGESRYKWAHGISNRKSDLVDGKFVQRCRRVSMTFRKIKTSPCKCEFPEQCDSQLAPIPKPRTVQYTDGTELDPLTLLHHADGDKEPEIERRHVHEVYDTIASHFSETRYKPWPKVAAFLQGLPFGSIVADVGCGNGRYLACAKHIAVIALDRCKGLVEHATEKAVLHHLSTPARRLNAIEELLRLVKVGGRVLIYAWAKEQGSESRFHFSNSDEMVPWSLPTTDGKDNVHVQRYCHLYVEDELPRLCEGISYASVERSYWDCSNWCVELIKVKERNE</sequence>
<dbReference type="InterPro" id="IPR000504">
    <property type="entry name" value="RRM_dom"/>
</dbReference>
<dbReference type="SUPFAM" id="SSF54928">
    <property type="entry name" value="RNA-binding domain, RBD"/>
    <property type="match status" value="1"/>
</dbReference>
<dbReference type="PROSITE" id="PS50102">
    <property type="entry name" value="RRM"/>
    <property type="match status" value="1"/>
</dbReference>
<evidence type="ECO:0000256" key="1">
    <source>
        <dbReference type="ARBA" id="ARBA00007879"/>
    </source>
</evidence>
<dbReference type="PANTHER" id="PTHR13069:SF21">
    <property type="entry name" value="ALKYLATED DNA REPAIR PROTEIN ALKB HOMOLOG 8"/>
    <property type="match status" value="1"/>
</dbReference>
<dbReference type="RefSeq" id="XP_005825879.1">
    <property type="nucleotide sequence ID" value="XM_005825822.1"/>
</dbReference>
<proteinExistence type="inferred from homology"/>